<accession>A0A2G9S0E8</accession>
<name>A0A2G9S0E8_AQUCT</name>
<evidence type="ECO:0000313" key="1">
    <source>
        <dbReference type="EMBL" id="PIO33606.1"/>
    </source>
</evidence>
<reference evidence="2" key="1">
    <citation type="journal article" date="2017" name="Nat. Commun.">
        <title>The North American bullfrog draft genome provides insight into hormonal regulation of long noncoding RNA.</title>
        <authorList>
            <person name="Hammond S.A."/>
            <person name="Warren R.L."/>
            <person name="Vandervalk B.P."/>
            <person name="Kucuk E."/>
            <person name="Khan H."/>
            <person name="Gibb E.A."/>
            <person name="Pandoh P."/>
            <person name="Kirk H."/>
            <person name="Zhao Y."/>
            <person name="Jones M."/>
            <person name="Mungall A.J."/>
            <person name="Coope R."/>
            <person name="Pleasance S."/>
            <person name="Moore R.A."/>
            <person name="Holt R.A."/>
            <person name="Round J.M."/>
            <person name="Ohora S."/>
            <person name="Walle B.V."/>
            <person name="Veldhoen N."/>
            <person name="Helbing C.C."/>
            <person name="Birol I."/>
        </authorList>
    </citation>
    <scope>NUCLEOTIDE SEQUENCE [LARGE SCALE GENOMIC DNA]</scope>
</reference>
<keyword evidence="2" id="KW-1185">Reference proteome</keyword>
<dbReference type="Proteomes" id="UP000228934">
    <property type="component" value="Unassembled WGS sequence"/>
</dbReference>
<dbReference type="AlphaFoldDB" id="A0A2G9S0E8"/>
<proteinExistence type="predicted"/>
<dbReference type="EMBL" id="KV928964">
    <property type="protein sequence ID" value="PIO33606.1"/>
    <property type="molecule type" value="Genomic_DNA"/>
</dbReference>
<gene>
    <name evidence="1" type="ORF">AB205_0220190</name>
</gene>
<protein>
    <submittedName>
        <fullName evidence="1">Uncharacterized protein</fullName>
    </submittedName>
</protein>
<organism evidence="1 2">
    <name type="scientific">Aquarana catesbeiana</name>
    <name type="common">American bullfrog</name>
    <name type="synonym">Rana catesbeiana</name>
    <dbReference type="NCBI Taxonomy" id="8400"/>
    <lineage>
        <taxon>Eukaryota</taxon>
        <taxon>Metazoa</taxon>
        <taxon>Chordata</taxon>
        <taxon>Craniata</taxon>
        <taxon>Vertebrata</taxon>
        <taxon>Euteleostomi</taxon>
        <taxon>Amphibia</taxon>
        <taxon>Batrachia</taxon>
        <taxon>Anura</taxon>
        <taxon>Neobatrachia</taxon>
        <taxon>Ranoidea</taxon>
        <taxon>Ranidae</taxon>
        <taxon>Aquarana</taxon>
    </lineage>
</organism>
<sequence>MAAERQQEISSTKLLQRIIKCKKDSRSKVGRRTEQAANAYEEVPRRWWESSGVLRLGQIFGRICRKTPKSQLGLAGGPIHKLKG</sequence>
<evidence type="ECO:0000313" key="2">
    <source>
        <dbReference type="Proteomes" id="UP000228934"/>
    </source>
</evidence>